<evidence type="ECO:0000313" key="1">
    <source>
        <dbReference type="EMBL" id="ABM79585.1"/>
    </source>
</evidence>
<evidence type="ECO:0000313" key="2">
    <source>
        <dbReference type="Proteomes" id="UP000002274"/>
    </source>
</evidence>
<sequence length="37" mass="4256">MRDKERLRERCTGIERLKGHSLSGIFLVAAISPHHLQ</sequence>
<organism evidence="1 2">
    <name type="scientific">Prochlorococcus marinus (strain MIT 9303)</name>
    <dbReference type="NCBI Taxonomy" id="59922"/>
    <lineage>
        <taxon>Bacteria</taxon>
        <taxon>Bacillati</taxon>
        <taxon>Cyanobacteriota</taxon>
        <taxon>Cyanophyceae</taxon>
        <taxon>Synechococcales</taxon>
        <taxon>Prochlorococcaceae</taxon>
        <taxon>Prochlorococcus</taxon>
    </lineage>
</organism>
<dbReference type="KEGG" id="pmf:P9303_28551"/>
<gene>
    <name evidence="1" type="ordered locus">P9303_28551</name>
</gene>
<dbReference type="Proteomes" id="UP000002274">
    <property type="component" value="Chromosome"/>
</dbReference>
<name>A2CDM5_PROM3</name>
<dbReference type="EMBL" id="CP000554">
    <property type="protein sequence ID" value="ABM79585.1"/>
    <property type="molecule type" value="Genomic_DNA"/>
</dbReference>
<dbReference type="AlphaFoldDB" id="A2CDM5"/>
<dbReference type="HOGENOM" id="CLU_3347250_0_0_3"/>
<reference evidence="1 2" key="1">
    <citation type="journal article" date="2007" name="PLoS Genet.">
        <title>Patterns and implications of gene gain and loss in the evolution of Prochlorococcus.</title>
        <authorList>
            <person name="Kettler G.C."/>
            <person name="Martiny A.C."/>
            <person name="Huang K."/>
            <person name="Zucker J."/>
            <person name="Coleman M.L."/>
            <person name="Rodrigue S."/>
            <person name="Chen F."/>
            <person name="Lapidus A."/>
            <person name="Ferriera S."/>
            <person name="Johnson J."/>
            <person name="Steglich C."/>
            <person name="Church G.M."/>
            <person name="Richardson P."/>
            <person name="Chisholm S.W."/>
        </authorList>
    </citation>
    <scope>NUCLEOTIDE SEQUENCE [LARGE SCALE GENOMIC DNA]</scope>
    <source>
        <strain evidence="1 2">MIT 9303</strain>
    </source>
</reference>
<protein>
    <submittedName>
        <fullName evidence="1">Uncharacterized protein</fullName>
    </submittedName>
</protein>
<proteinExistence type="predicted"/>
<accession>A2CDM5</accession>